<dbReference type="Pfam" id="PF15916">
    <property type="entry name" value="DUF4743"/>
    <property type="match status" value="1"/>
</dbReference>
<accession>A0A3S2Z7S8</accession>
<organism evidence="2 3">
    <name type="scientific">Hwanghaeella grinnelliae</name>
    <dbReference type="NCBI Taxonomy" id="2500179"/>
    <lineage>
        <taxon>Bacteria</taxon>
        <taxon>Pseudomonadati</taxon>
        <taxon>Pseudomonadota</taxon>
        <taxon>Alphaproteobacteria</taxon>
        <taxon>Rhodospirillales</taxon>
        <taxon>Rhodospirillaceae</taxon>
        <taxon>Hwanghaeella</taxon>
    </lineage>
</organism>
<dbReference type="AlphaFoldDB" id="A0A3S2Z7S8"/>
<dbReference type="Proteomes" id="UP000287447">
    <property type="component" value="Unassembled WGS sequence"/>
</dbReference>
<dbReference type="InterPro" id="IPR015797">
    <property type="entry name" value="NUDIX_hydrolase-like_dom_sf"/>
</dbReference>
<dbReference type="OrthoDB" id="8438812at2"/>
<feature type="domain" description="Nudix hydrolase" evidence="1">
    <location>
        <begin position="116"/>
        <end position="257"/>
    </location>
</feature>
<comment type="caution">
    <text evidence="2">The sequence shown here is derived from an EMBL/GenBank/DDBJ whole genome shotgun (WGS) entry which is preliminary data.</text>
</comment>
<gene>
    <name evidence="2" type="ORF">EOI86_15795</name>
</gene>
<sequence>MSFLDHIRACNNGDLSVQTRFCVAGENIGWVGPEIAETLLMQFDCFSREADAIVLTGAANTVEERSALMADVAAELSRLGVVDGLRDELFPAMRNWGEEPRFLIDRVAVPPFGLRAWGIHLNGYVRKADGLHLWIGRRASGKSTYPDLLDNTVAGGQPFNLTLRENLIKECGEEASITPAMAAQAVPVGCITYVREEKGRIKPDVMFCYDLEMPENFTPVNTDGELAGFYLLPAGEVMEIIRTTEEFKFNCNLVLIDFFIRHGLLTPDDEPDYTELCEGMRKGHAAS</sequence>
<dbReference type="PANTHER" id="PTHR13622:SF8">
    <property type="entry name" value="THIAMIN PYROPHOSPHOKINASE 1"/>
    <property type="match status" value="1"/>
</dbReference>
<name>A0A3S2Z7S8_9PROT</name>
<dbReference type="RefSeq" id="WP_127766117.1">
    <property type="nucleotide sequence ID" value="NZ_SADE01000002.1"/>
</dbReference>
<dbReference type="PROSITE" id="PS51462">
    <property type="entry name" value="NUDIX"/>
    <property type="match status" value="1"/>
</dbReference>
<evidence type="ECO:0000313" key="2">
    <source>
        <dbReference type="EMBL" id="RVU36641.1"/>
    </source>
</evidence>
<evidence type="ECO:0000259" key="1">
    <source>
        <dbReference type="PROSITE" id="PS51462"/>
    </source>
</evidence>
<keyword evidence="3" id="KW-1185">Reference proteome</keyword>
<dbReference type="SUPFAM" id="SSF55811">
    <property type="entry name" value="Nudix"/>
    <property type="match status" value="1"/>
</dbReference>
<protein>
    <submittedName>
        <fullName evidence="2">DUF4743 domain-containing protein</fullName>
    </submittedName>
</protein>
<dbReference type="GO" id="GO:0044715">
    <property type="term" value="F:8-oxo-dGDP phosphatase activity"/>
    <property type="evidence" value="ECO:0007669"/>
    <property type="project" value="TreeGrafter"/>
</dbReference>
<dbReference type="PANTHER" id="PTHR13622">
    <property type="entry name" value="THIAMIN PYROPHOSPHOKINASE"/>
    <property type="match status" value="1"/>
</dbReference>
<dbReference type="InterPro" id="IPR000086">
    <property type="entry name" value="NUDIX_hydrolase_dom"/>
</dbReference>
<proteinExistence type="predicted"/>
<dbReference type="EMBL" id="SADE01000002">
    <property type="protein sequence ID" value="RVU36641.1"/>
    <property type="molecule type" value="Genomic_DNA"/>
</dbReference>
<dbReference type="InterPro" id="IPR031804">
    <property type="entry name" value="DUF4743"/>
</dbReference>
<dbReference type="CDD" id="cd03676">
    <property type="entry name" value="NUDIX_Tnr3_like"/>
    <property type="match status" value="1"/>
</dbReference>
<reference evidence="3" key="1">
    <citation type="submission" date="2019-01" db="EMBL/GenBank/DDBJ databases">
        <title>Gri0909 isolated from a small marine red alga.</title>
        <authorList>
            <person name="Kim J."/>
            <person name="Jeong S.E."/>
            <person name="Jeon C.O."/>
        </authorList>
    </citation>
    <scope>NUCLEOTIDE SEQUENCE [LARGE SCALE GENOMIC DNA]</scope>
    <source>
        <strain evidence="3">Gri0909</strain>
    </source>
</reference>
<evidence type="ECO:0000313" key="3">
    <source>
        <dbReference type="Proteomes" id="UP000287447"/>
    </source>
</evidence>
<dbReference type="FunFam" id="3.90.79.10:FF:000019">
    <property type="entry name" value="Thiamin pyrophosphokinase, putative"/>
    <property type="match status" value="1"/>
</dbReference>
<dbReference type="Gene3D" id="3.90.79.10">
    <property type="entry name" value="Nucleoside Triphosphate Pyrophosphohydrolase"/>
    <property type="match status" value="1"/>
</dbReference>